<reference evidence="2" key="1">
    <citation type="submission" date="2022-06" db="EMBL/GenBank/DDBJ databases">
        <title>Complete genome sequences of two strains of the flax pathogen Septoria linicola.</title>
        <authorList>
            <person name="Lapalu N."/>
            <person name="Simon A."/>
            <person name="Demenou B."/>
            <person name="Paumier D."/>
            <person name="Guillot M.-P."/>
            <person name="Gout L."/>
            <person name="Valade R."/>
        </authorList>
    </citation>
    <scope>NUCLEOTIDE SEQUENCE</scope>
    <source>
        <strain evidence="2">SE15195</strain>
    </source>
</reference>
<dbReference type="Proteomes" id="UP001056384">
    <property type="component" value="Chromosome 3"/>
</dbReference>
<evidence type="ECO:0000313" key="3">
    <source>
        <dbReference type="Proteomes" id="UP001056384"/>
    </source>
</evidence>
<dbReference type="Gene3D" id="3.30.40.10">
    <property type="entry name" value="Zinc/RING finger domain, C3HC4 (zinc finger)"/>
    <property type="match status" value="1"/>
</dbReference>
<dbReference type="SUPFAM" id="SSF57903">
    <property type="entry name" value="FYVE/PHD zinc finger"/>
    <property type="match status" value="1"/>
</dbReference>
<sequence>MSGNEEHNEQTAGLVPLPVAPFKSTTPLRGTNRTVAEFPSADRADQEARTNSPGSSKRRSISHVNTLSSRPKHRRRLSYKSTGNAEDFDDEDYQPKPMRSRFPRIVQTPRKMSNRSIPGSPLIKTSPGPLSQKGPPPGSAVSTLLPSALKAEGNDEAESSSEFRALPSTHPLRETPLWERPEADDFVDYVALGYLSDPHDTGMCRHDCRSLDTNDMIHCDGTVCYQGGGWFHLPCVWFRNMPPMPEERKWYCLICRRALRVEDHGNGLVPSDEELLEEARARVAKRRKMVDSLVWDLKEGSEPR</sequence>
<dbReference type="InterPro" id="IPR013083">
    <property type="entry name" value="Znf_RING/FYVE/PHD"/>
</dbReference>
<organism evidence="2 3">
    <name type="scientific">Septoria linicola</name>
    <dbReference type="NCBI Taxonomy" id="215465"/>
    <lineage>
        <taxon>Eukaryota</taxon>
        <taxon>Fungi</taxon>
        <taxon>Dikarya</taxon>
        <taxon>Ascomycota</taxon>
        <taxon>Pezizomycotina</taxon>
        <taxon>Dothideomycetes</taxon>
        <taxon>Dothideomycetidae</taxon>
        <taxon>Mycosphaerellales</taxon>
        <taxon>Mycosphaerellaceae</taxon>
        <taxon>Septoria</taxon>
    </lineage>
</organism>
<accession>A0A9Q9EI97</accession>
<dbReference type="OrthoDB" id="10388462at2759"/>
<evidence type="ECO:0000256" key="1">
    <source>
        <dbReference type="SAM" id="MobiDB-lite"/>
    </source>
</evidence>
<name>A0A9Q9EI97_9PEZI</name>
<keyword evidence="3" id="KW-1185">Reference proteome</keyword>
<gene>
    <name evidence="2" type="ORF">Slin15195_G041830</name>
</gene>
<protein>
    <submittedName>
        <fullName evidence="2">Zinc finger, FYVE/PHD-type, Zinc finger, RING/FYVE/PHD-type</fullName>
    </submittedName>
</protein>
<proteinExistence type="predicted"/>
<dbReference type="EMBL" id="CP099420">
    <property type="protein sequence ID" value="USW50864.1"/>
    <property type="molecule type" value="Genomic_DNA"/>
</dbReference>
<evidence type="ECO:0000313" key="2">
    <source>
        <dbReference type="EMBL" id="USW50864.1"/>
    </source>
</evidence>
<dbReference type="InterPro" id="IPR011011">
    <property type="entry name" value="Znf_FYVE_PHD"/>
</dbReference>
<feature type="region of interest" description="Disordered" evidence="1">
    <location>
        <begin position="1"/>
        <end position="142"/>
    </location>
</feature>
<dbReference type="AlphaFoldDB" id="A0A9Q9EI97"/>
<feature type="compositionally biased region" description="Polar residues" evidence="1">
    <location>
        <begin position="23"/>
        <end position="34"/>
    </location>
</feature>